<keyword evidence="1" id="KW-1185">Reference proteome</keyword>
<dbReference type="PANTHER" id="PTHR38608:SF3">
    <property type="entry name" value="TNP_DDE_DOM DOMAIN-CONTAINING PROTEIN"/>
    <property type="match status" value="1"/>
</dbReference>
<protein>
    <submittedName>
        <fullName evidence="2">Doublecortin domain-containing protein</fullName>
    </submittedName>
</protein>
<reference evidence="2" key="2">
    <citation type="submission" date="2020-10" db="UniProtKB">
        <authorList>
            <consortium name="WormBaseParasite"/>
        </authorList>
    </citation>
    <scope>IDENTIFICATION</scope>
</reference>
<proteinExistence type="predicted"/>
<dbReference type="PANTHER" id="PTHR38608">
    <property type="entry name" value="PROTEIN CBG07207"/>
    <property type="match status" value="1"/>
</dbReference>
<name>A0A7E4ZSU1_PANRE</name>
<sequence>MIGGINLPSDSPAEFYKSPQRFFGDLEESFVSTVSTPLDGVQKSRLTSVFGRRKRSQQVSYLSDGRKIFDGQVVDVVSPVKMWQQLIVRTFVHKLEDEVRDPTHQLETLKYVFPTLTKKARSASTYSLVSQERLKSQCVKCNTRNQLRKGATIAVSDANFKPEPAFCKQKYASDAITDLKKKEKQKRSWII</sequence>
<organism evidence="1 2">
    <name type="scientific">Panagrellus redivivus</name>
    <name type="common">Microworm</name>
    <dbReference type="NCBI Taxonomy" id="6233"/>
    <lineage>
        <taxon>Eukaryota</taxon>
        <taxon>Metazoa</taxon>
        <taxon>Ecdysozoa</taxon>
        <taxon>Nematoda</taxon>
        <taxon>Chromadorea</taxon>
        <taxon>Rhabditida</taxon>
        <taxon>Tylenchina</taxon>
        <taxon>Panagrolaimomorpha</taxon>
        <taxon>Panagrolaimoidea</taxon>
        <taxon>Panagrolaimidae</taxon>
        <taxon>Panagrellus</taxon>
    </lineage>
</organism>
<dbReference type="WBParaSite" id="Pan_g15113.t1">
    <property type="protein sequence ID" value="Pan_g15113.t1"/>
    <property type="gene ID" value="Pan_g15113"/>
</dbReference>
<evidence type="ECO:0000313" key="1">
    <source>
        <dbReference type="Proteomes" id="UP000492821"/>
    </source>
</evidence>
<dbReference type="Proteomes" id="UP000492821">
    <property type="component" value="Unassembled WGS sequence"/>
</dbReference>
<reference evidence="1" key="1">
    <citation type="journal article" date="2013" name="Genetics">
        <title>The draft genome and transcriptome of Panagrellus redivivus are shaped by the harsh demands of a free-living lifestyle.</title>
        <authorList>
            <person name="Srinivasan J."/>
            <person name="Dillman A.R."/>
            <person name="Macchietto M.G."/>
            <person name="Heikkinen L."/>
            <person name="Lakso M."/>
            <person name="Fracchia K.M."/>
            <person name="Antoshechkin I."/>
            <person name="Mortazavi A."/>
            <person name="Wong G."/>
            <person name="Sternberg P.W."/>
        </authorList>
    </citation>
    <scope>NUCLEOTIDE SEQUENCE [LARGE SCALE GENOMIC DNA]</scope>
    <source>
        <strain evidence="1">MT8872</strain>
    </source>
</reference>
<accession>A0A7E4ZSU1</accession>
<dbReference type="AlphaFoldDB" id="A0A7E4ZSU1"/>
<evidence type="ECO:0000313" key="2">
    <source>
        <dbReference type="WBParaSite" id="Pan_g15113.t1"/>
    </source>
</evidence>